<dbReference type="CDD" id="cd00714">
    <property type="entry name" value="GFAT"/>
    <property type="match status" value="1"/>
</dbReference>
<evidence type="ECO:0000256" key="7">
    <source>
        <dbReference type="ARBA" id="ARBA00022679"/>
    </source>
</evidence>
<comment type="catalytic activity">
    <reaction evidence="1">
        <text>D-fructose 6-phosphate + L-glutamine = D-glucosamine 6-phosphate + L-glutamate</text>
        <dbReference type="Rhea" id="RHEA:13237"/>
        <dbReference type="ChEBI" id="CHEBI:29985"/>
        <dbReference type="ChEBI" id="CHEBI:58359"/>
        <dbReference type="ChEBI" id="CHEBI:58725"/>
        <dbReference type="ChEBI" id="CHEBI:61527"/>
        <dbReference type="EC" id="2.6.1.16"/>
    </reaction>
</comment>
<protein>
    <recommendedName>
        <fullName evidence="4">Glutamine--fructose-6-phosphate aminotransferase [isomerizing]</fullName>
        <ecNumber evidence="3">2.6.1.16</ecNumber>
    </recommendedName>
</protein>
<name>A0A0F9F6F5_9ZZZZ</name>
<dbReference type="SUPFAM" id="SSF53697">
    <property type="entry name" value="SIS domain"/>
    <property type="match status" value="1"/>
</dbReference>
<keyword evidence="5" id="KW-0963">Cytoplasm</keyword>
<dbReference type="GO" id="GO:0006002">
    <property type="term" value="P:fructose 6-phosphate metabolic process"/>
    <property type="evidence" value="ECO:0007669"/>
    <property type="project" value="TreeGrafter"/>
</dbReference>
<dbReference type="GO" id="GO:0097367">
    <property type="term" value="F:carbohydrate derivative binding"/>
    <property type="evidence" value="ECO:0007669"/>
    <property type="project" value="InterPro"/>
</dbReference>
<feature type="domain" description="SIS" evidence="11">
    <location>
        <begin position="287"/>
        <end position="429"/>
    </location>
</feature>
<gene>
    <name evidence="12" type="ORF">LCGC14_2068570</name>
</gene>
<keyword evidence="9" id="KW-0315">Glutamine amidotransferase</keyword>
<evidence type="ECO:0000256" key="2">
    <source>
        <dbReference type="ARBA" id="ARBA00004496"/>
    </source>
</evidence>
<dbReference type="SUPFAM" id="SSF56235">
    <property type="entry name" value="N-terminal nucleophile aminohydrolases (Ntn hydrolases)"/>
    <property type="match status" value="1"/>
</dbReference>
<dbReference type="CDD" id="cd05008">
    <property type="entry name" value="SIS_GlmS_GlmD_1"/>
    <property type="match status" value="1"/>
</dbReference>
<dbReference type="InterPro" id="IPR005855">
    <property type="entry name" value="GFAT"/>
</dbReference>
<sequence>MCGIVCYIGDGNTKDILMEGLKRLEYRGYDSAGIAIKNKDGVECYKTVGKLKNLENKVLDIEMEGDLGIAHTRWATHGVPNDVNSHPHYSNSGDLVIIHNGIIENYDILKKLLISKNYKFRSDTDTEVIAQLISSNYKNDLVESTIKSLKELKGSFAIALIHKNHPNEIIAASRESPLAIGFNDKKTEVIISSDPNAFSGRNLNVIFLKNDEIAHIKNQEIRIINLKNKTLKKTFEKINAKNIKFSKKGFEHFMLKEIFDQPSTIQKAYLGRMTENEGLVEFEDLKLSKSFLSKIDNIIITACGTSHHAALIAKSLIEEKANILVSAEIASEMRFKTPILTKNTLVIAISQSGETADTIAAIKTAKEKGAKILSIVNVENSSLSRISDSSIFLKAGIERSVCSTKAFSSQITVLYLFAIFLSRLKSMQKKEAILLLTELKKIPSKVRKILKNTSIIEEKAKKYSKFENFFFLGRNLMYPTAMEAALKLKEISYLHASAYPAGEMKHGPLALIDSKLAIIAFSSNKKTYDKMLSSLMEARARNAKILAFATKNSYGIEDIADDVIWLDNTIDELSIFPSTIAAQLFAYFIAKIRKTDIDQPRNLAKSVTVE</sequence>
<dbReference type="PANTHER" id="PTHR10937:SF0">
    <property type="entry name" value="GLUTAMINE--FRUCTOSE-6-PHOSPHATE TRANSAMINASE (ISOMERIZING)"/>
    <property type="match status" value="1"/>
</dbReference>
<feature type="domain" description="Glutamine amidotransferase type-2" evidence="10">
    <location>
        <begin position="2"/>
        <end position="227"/>
    </location>
</feature>
<dbReference type="Gene3D" id="3.60.20.10">
    <property type="entry name" value="Glutamine Phosphoribosylpyrophosphate, subunit 1, domain 1"/>
    <property type="match status" value="1"/>
</dbReference>
<dbReference type="NCBIfam" id="NF001484">
    <property type="entry name" value="PRK00331.1"/>
    <property type="match status" value="1"/>
</dbReference>
<dbReference type="EMBL" id="LAZR01024766">
    <property type="protein sequence ID" value="KKL74071.1"/>
    <property type="molecule type" value="Genomic_DNA"/>
</dbReference>
<dbReference type="Pfam" id="PF13522">
    <property type="entry name" value="GATase_6"/>
    <property type="match status" value="1"/>
</dbReference>
<reference evidence="12" key="1">
    <citation type="journal article" date="2015" name="Nature">
        <title>Complex archaea that bridge the gap between prokaryotes and eukaryotes.</title>
        <authorList>
            <person name="Spang A."/>
            <person name="Saw J.H."/>
            <person name="Jorgensen S.L."/>
            <person name="Zaremba-Niedzwiedzka K."/>
            <person name="Martijn J."/>
            <person name="Lind A.E."/>
            <person name="van Eijk R."/>
            <person name="Schleper C."/>
            <person name="Guy L."/>
            <person name="Ettema T.J."/>
        </authorList>
    </citation>
    <scope>NUCLEOTIDE SEQUENCE</scope>
</reference>
<proteinExistence type="predicted"/>
<dbReference type="EC" id="2.6.1.16" evidence="3"/>
<evidence type="ECO:0000256" key="9">
    <source>
        <dbReference type="ARBA" id="ARBA00022962"/>
    </source>
</evidence>
<evidence type="ECO:0000259" key="10">
    <source>
        <dbReference type="PROSITE" id="PS51278"/>
    </source>
</evidence>
<dbReference type="InterPro" id="IPR046348">
    <property type="entry name" value="SIS_dom_sf"/>
</dbReference>
<comment type="caution">
    <text evidence="12">The sequence shown here is derived from an EMBL/GenBank/DDBJ whole genome shotgun (WGS) entry which is preliminary data.</text>
</comment>
<dbReference type="FunFam" id="3.60.20.10:FF:000006">
    <property type="entry name" value="Glutamine--fructose-6-phosphate aminotransferase [isomerizing]"/>
    <property type="match status" value="1"/>
</dbReference>
<accession>A0A0F9F6F5</accession>
<comment type="subcellular location">
    <subcellularLocation>
        <location evidence="2">Cytoplasm</location>
    </subcellularLocation>
</comment>
<evidence type="ECO:0000256" key="4">
    <source>
        <dbReference type="ARBA" id="ARBA00016090"/>
    </source>
</evidence>
<dbReference type="InterPro" id="IPR029055">
    <property type="entry name" value="Ntn_hydrolases_N"/>
</dbReference>
<evidence type="ECO:0000313" key="12">
    <source>
        <dbReference type="EMBL" id="KKL74071.1"/>
    </source>
</evidence>
<dbReference type="GO" id="GO:0004360">
    <property type="term" value="F:glutamine-fructose-6-phosphate transaminase (isomerizing) activity"/>
    <property type="evidence" value="ECO:0007669"/>
    <property type="project" value="UniProtKB-EC"/>
</dbReference>
<dbReference type="CDD" id="cd05009">
    <property type="entry name" value="SIS_GlmS_GlmD_2"/>
    <property type="match status" value="1"/>
</dbReference>
<dbReference type="InterPro" id="IPR001347">
    <property type="entry name" value="SIS_dom"/>
</dbReference>
<organism evidence="12">
    <name type="scientific">marine sediment metagenome</name>
    <dbReference type="NCBI Taxonomy" id="412755"/>
    <lineage>
        <taxon>unclassified sequences</taxon>
        <taxon>metagenomes</taxon>
        <taxon>ecological metagenomes</taxon>
    </lineage>
</organism>
<dbReference type="InterPro" id="IPR035490">
    <property type="entry name" value="GlmS/FrlB_SIS"/>
</dbReference>
<dbReference type="PROSITE" id="PS51278">
    <property type="entry name" value="GATASE_TYPE_2"/>
    <property type="match status" value="1"/>
</dbReference>
<dbReference type="GO" id="GO:0005737">
    <property type="term" value="C:cytoplasm"/>
    <property type="evidence" value="ECO:0007669"/>
    <property type="project" value="UniProtKB-SubCell"/>
</dbReference>
<dbReference type="FunFam" id="3.40.50.10490:FF:000001">
    <property type="entry name" value="Glutamine--fructose-6-phosphate aminotransferase [isomerizing]"/>
    <property type="match status" value="1"/>
</dbReference>
<evidence type="ECO:0000256" key="1">
    <source>
        <dbReference type="ARBA" id="ARBA00001031"/>
    </source>
</evidence>
<dbReference type="InterPro" id="IPR017932">
    <property type="entry name" value="GATase_2_dom"/>
</dbReference>
<feature type="domain" description="SIS" evidence="11">
    <location>
        <begin position="455"/>
        <end position="600"/>
    </location>
</feature>
<dbReference type="AlphaFoldDB" id="A0A0F9F6F5"/>
<keyword evidence="7" id="KW-0808">Transferase</keyword>
<dbReference type="Gene3D" id="3.40.50.10490">
    <property type="entry name" value="Glucose-6-phosphate isomerase like protein, domain 1"/>
    <property type="match status" value="2"/>
</dbReference>
<dbReference type="NCBIfam" id="TIGR01135">
    <property type="entry name" value="glmS"/>
    <property type="match status" value="1"/>
</dbReference>
<dbReference type="GO" id="GO:0006047">
    <property type="term" value="P:UDP-N-acetylglucosamine metabolic process"/>
    <property type="evidence" value="ECO:0007669"/>
    <property type="project" value="TreeGrafter"/>
</dbReference>
<dbReference type="PANTHER" id="PTHR10937">
    <property type="entry name" value="GLUCOSAMINE--FRUCTOSE-6-PHOSPHATE AMINOTRANSFERASE, ISOMERIZING"/>
    <property type="match status" value="1"/>
</dbReference>
<evidence type="ECO:0000256" key="6">
    <source>
        <dbReference type="ARBA" id="ARBA00022576"/>
    </source>
</evidence>
<keyword evidence="6" id="KW-0032">Aminotransferase</keyword>
<evidence type="ECO:0000256" key="5">
    <source>
        <dbReference type="ARBA" id="ARBA00022490"/>
    </source>
</evidence>
<keyword evidence="8" id="KW-0677">Repeat</keyword>
<evidence type="ECO:0000256" key="8">
    <source>
        <dbReference type="ARBA" id="ARBA00022737"/>
    </source>
</evidence>
<dbReference type="Pfam" id="PF01380">
    <property type="entry name" value="SIS"/>
    <property type="match status" value="2"/>
</dbReference>
<evidence type="ECO:0000256" key="3">
    <source>
        <dbReference type="ARBA" id="ARBA00012916"/>
    </source>
</evidence>
<dbReference type="InterPro" id="IPR047084">
    <property type="entry name" value="GFAT_N"/>
</dbReference>
<dbReference type="GO" id="GO:0006487">
    <property type="term" value="P:protein N-linked glycosylation"/>
    <property type="evidence" value="ECO:0007669"/>
    <property type="project" value="TreeGrafter"/>
</dbReference>
<dbReference type="PROSITE" id="PS51464">
    <property type="entry name" value="SIS"/>
    <property type="match status" value="2"/>
</dbReference>
<dbReference type="InterPro" id="IPR035466">
    <property type="entry name" value="GlmS/AgaS_SIS"/>
</dbReference>
<evidence type="ECO:0000259" key="11">
    <source>
        <dbReference type="PROSITE" id="PS51464"/>
    </source>
</evidence>